<dbReference type="InterPro" id="IPR036087">
    <property type="entry name" value="Nict_dMeBzImd_PRibTrfase_sf"/>
</dbReference>
<gene>
    <name evidence="11" type="ORF">SAMN05444487_10983</name>
</gene>
<dbReference type="InterPro" id="IPR003200">
    <property type="entry name" value="Nict_dMeBzImd_PRibTrfase"/>
</dbReference>
<dbReference type="AlphaFoldDB" id="A0A1H2YHW9"/>
<evidence type="ECO:0000256" key="2">
    <source>
        <dbReference type="ARBA" id="ARBA00005049"/>
    </source>
</evidence>
<dbReference type="NCBIfam" id="NF000996">
    <property type="entry name" value="PRK00105.1"/>
    <property type="match status" value="1"/>
</dbReference>
<dbReference type="Gene3D" id="1.10.1610.10">
    <property type="match status" value="1"/>
</dbReference>
<keyword evidence="7 11" id="KW-0328">Glycosyltransferase</keyword>
<dbReference type="FunFam" id="3.40.50.10210:FF:000001">
    <property type="entry name" value="Nicotinate-nucleotide--dimethylbenzimidazole phosphoribosyltransferase"/>
    <property type="match status" value="1"/>
</dbReference>
<dbReference type="EMBL" id="FNNQ01000009">
    <property type="protein sequence ID" value="SDX04787.1"/>
    <property type="molecule type" value="Genomic_DNA"/>
</dbReference>
<keyword evidence="12" id="KW-1185">Reference proteome</keyword>
<evidence type="ECO:0000256" key="7">
    <source>
        <dbReference type="ARBA" id="ARBA00022676"/>
    </source>
</evidence>
<dbReference type="EC" id="2.4.2.21" evidence="4 10"/>
<dbReference type="InterPro" id="IPR017846">
    <property type="entry name" value="Nict_dMeBzImd_PRibTrfase_bact"/>
</dbReference>
<dbReference type="CDD" id="cd02439">
    <property type="entry name" value="DMB-PRT_CobT"/>
    <property type="match status" value="1"/>
</dbReference>
<dbReference type="STRING" id="1048340.SAMN05444487_10983"/>
<accession>A0A1H2YHW9</accession>
<keyword evidence="8 11" id="KW-0808">Transferase</keyword>
<dbReference type="Pfam" id="PF02277">
    <property type="entry name" value="DBI_PRT"/>
    <property type="match status" value="1"/>
</dbReference>
<dbReference type="InterPro" id="IPR023195">
    <property type="entry name" value="Nict_dMeBzImd_PRibTrfase_N"/>
</dbReference>
<organism evidence="11 12">
    <name type="scientific">Marininema mesophilum</name>
    <dbReference type="NCBI Taxonomy" id="1048340"/>
    <lineage>
        <taxon>Bacteria</taxon>
        <taxon>Bacillati</taxon>
        <taxon>Bacillota</taxon>
        <taxon>Bacilli</taxon>
        <taxon>Bacillales</taxon>
        <taxon>Thermoactinomycetaceae</taxon>
        <taxon>Marininema</taxon>
    </lineage>
</organism>
<comment type="catalytic activity">
    <reaction evidence="9">
        <text>5,6-dimethylbenzimidazole + nicotinate beta-D-ribonucleotide = alpha-ribazole 5'-phosphate + nicotinate + H(+)</text>
        <dbReference type="Rhea" id="RHEA:11196"/>
        <dbReference type="ChEBI" id="CHEBI:15378"/>
        <dbReference type="ChEBI" id="CHEBI:15890"/>
        <dbReference type="ChEBI" id="CHEBI:32544"/>
        <dbReference type="ChEBI" id="CHEBI:57502"/>
        <dbReference type="ChEBI" id="CHEBI:57918"/>
        <dbReference type="EC" id="2.4.2.21"/>
    </reaction>
</comment>
<dbReference type="PANTHER" id="PTHR43463">
    <property type="entry name" value="NICOTINATE-NUCLEOTIDE--DIMETHYLBENZIMIDAZOLE PHOSPHORIBOSYLTRANSFERASE"/>
    <property type="match status" value="1"/>
</dbReference>
<name>A0A1H2YHW9_9BACL</name>
<evidence type="ECO:0000313" key="12">
    <source>
        <dbReference type="Proteomes" id="UP000198534"/>
    </source>
</evidence>
<dbReference type="GO" id="GO:0008939">
    <property type="term" value="F:nicotinate-nucleotide-dimethylbenzimidazole phosphoribosyltransferase activity"/>
    <property type="evidence" value="ECO:0007669"/>
    <property type="project" value="UniProtKB-UniRule"/>
</dbReference>
<evidence type="ECO:0000256" key="5">
    <source>
        <dbReference type="ARBA" id="ARBA00015486"/>
    </source>
</evidence>
<comment type="similarity">
    <text evidence="3">Belongs to the CobT family.</text>
</comment>
<evidence type="ECO:0000256" key="10">
    <source>
        <dbReference type="NCBIfam" id="TIGR03160"/>
    </source>
</evidence>
<sequence length="304" mass="31461">MIRLAGITGEVVPDIGRKAMVVFCGDHGVTAEGVSAYPPEVTGLMIHNFCKGGAAVNVLSRNVGAQVKVVDVGSSLRELPDGVVDRKVRYGTANMAVGPAMKRAEAEKAIQIGIEIAKDLKVEGVQLAGVGEMGIGNTTAASAVASAMTGIPAQELVGRGTGIDEATWQQKVEIVCKSLAVNQPDRVDAIDVLAKVGGLEIAAMTGFVLGAASVRLPVVIDGLISTVAAFAAVNLSSDVRQYLFASHLSVEPAHRILLDRIGLESLIDAKMRLGEGSGAVLSFPMFDSAVAIAREMATFADLGL</sequence>
<protein>
    <recommendedName>
        <fullName evidence="5 10">Nicotinate-nucleotide--dimethylbenzimidazole phosphoribosyltransferase</fullName>
        <ecNumber evidence="4 10">2.4.2.21</ecNumber>
    </recommendedName>
</protein>
<proteinExistence type="inferred from homology"/>
<evidence type="ECO:0000256" key="6">
    <source>
        <dbReference type="ARBA" id="ARBA00022573"/>
    </source>
</evidence>
<evidence type="ECO:0000256" key="3">
    <source>
        <dbReference type="ARBA" id="ARBA00007110"/>
    </source>
</evidence>
<reference evidence="11 12" key="1">
    <citation type="submission" date="2016-10" db="EMBL/GenBank/DDBJ databases">
        <authorList>
            <person name="de Groot N.N."/>
        </authorList>
    </citation>
    <scope>NUCLEOTIDE SEQUENCE [LARGE SCALE GENOMIC DNA]</scope>
    <source>
        <strain evidence="11 12">DSM 45610</strain>
    </source>
</reference>
<keyword evidence="6" id="KW-0169">Cobalamin biosynthesis</keyword>
<dbReference type="NCBIfam" id="TIGR03160">
    <property type="entry name" value="cobT_DBIPRT"/>
    <property type="match status" value="1"/>
</dbReference>
<dbReference type="Gene3D" id="3.40.50.10210">
    <property type="match status" value="1"/>
</dbReference>
<evidence type="ECO:0000313" key="11">
    <source>
        <dbReference type="EMBL" id="SDX04787.1"/>
    </source>
</evidence>
<dbReference type="SUPFAM" id="SSF52733">
    <property type="entry name" value="Nicotinate mononucleotide:5,6-dimethylbenzimidazole phosphoribosyltransferase (CobT)"/>
    <property type="match status" value="1"/>
</dbReference>
<dbReference type="UniPathway" id="UPA00061">
    <property type="reaction ID" value="UER00516"/>
</dbReference>
<dbReference type="Proteomes" id="UP000198534">
    <property type="component" value="Unassembled WGS sequence"/>
</dbReference>
<dbReference type="GO" id="GO:0009236">
    <property type="term" value="P:cobalamin biosynthetic process"/>
    <property type="evidence" value="ECO:0007669"/>
    <property type="project" value="UniProtKB-UniRule"/>
</dbReference>
<comment type="function">
    <text evidence="1">Catalyzes the synthesis of alpha-ribazole-5'-phosphate from nicotinate mononucleotide (NAMN) and 5,6-dimethylbenzimidazole (DMB).</text>
</comment>
<evidence type="ECO:0000256" key="1">
    <source>
        <dbReference type="ARBA" id="ARBA00002197"/>
    </source>
</evidence>
<evidence type="ECO:0000256" key="4">
    <source>
        <dbReference type="ARBA" id="ARBA00011991"/>
    </source>
</evidence>
<dbReference type="PANTHER" id="PTHR43463:SF1">
    <property type="entry name" value="NICOTINATE-NUCLEOTIDE--DIMETHYLBENZIMIDAZOLE PHOSPHORIBOSYLTRANSFERASE"/>
    <property type="match status" value="1"/>
</dbReference>
<evidence type="ECO:0000256" key="9">
    <source>
        <dbReference type="ARBA" id="ARBA00047340"/>
    </source>
</evidence>
<comment type="pathway">
    <text evidence="2">Nucleoside biosynthesis; alpha-ribazole biosynthesis; alpha-ribazole from 5,6-dimethylbenzimidazole: step 1/2.</text>
</comment>
<evidence type="ECO:0000256" key="8">
    <source>
        <dbReference type="ARBA" id="ARBA00022679"/>
    </source>
</evidence>